<dbReference type="SUPFAM" id="SSF54736">
    <property type="entry name" value="ClpS-like"/>
    <property type="match status" value="1"/>
</dbReference>
<organism evidence="6 7">
    <name type="scientific">Colocasia esculenta</name>
    <name type="common">Wild taro</name>
    <name type="synonym">Arum esculentum</name>
    <dbReference type="NCBI Taxonomy" id="4460"/>
    <lineage>
        <taxon>Eukaryota</taxon>
        <taxon>Viridiplantae</taxon>
        <taxon>Streptophyta</taxon>
        <taxon>Embryophyta</taxon>
        <taxon>Tracheophyta</taxon>
        <taxon>Spermatophyta</taxon>
        <taxon>Magnoliopsida</taxon>
        <taxon>Liliopsida</taxon>
        <taxon>Araceae</taxon>
        <taxon>Aroideae</taxon>
        <taxon>Colocasieae</taxon>
        <taxon>Colocasia</taxon>
    </lineage>
</organism>
<dbReference type="FunFam" id="3.30.1390.10:FF:000001">
    <property type="entry name" value="50S ribosomal protein L7/L12"/>
    <property type="match status" value="1"/>
</dbReference>
<dbReference type="CDD" id="cd00387">
    <property type="entry name" value="Ribosomal_L7_L12"/>
    <property type="match status" value="1"/>
</dbReference>
<dbReference type="AlphaFoldDB" id="A0A843UTD5"/>
<keyword evidence="7" id="KW-1185">Reference proteome</keyword>
<reference evidence="6" key="1">
    <citation type="submission" date="2017-07" db="EMBL/GenBank/DDBJ databases">
        <title>Taro Niue Genome Assembly and Annotation.</title>
        <authorList>
            <person name="Atibalentja N."/>
            <person name="Keating K."/>
            <person name="Fields C.J."/>
        </authorList>
    </citation>
    <scope>NUCLEOTIDE SEQUENCE</scope>
    <source>
        <strain evidence="6">Niue_2</strain>
        <tissue evidence="6">Leaf</tissue>
    </source>
</reference>
<dbReference type="PANTHER" id="PTHR45987">
    <property type="entry name" value="39S RIBOSOMAL PROTEIN L12"/>
    <property type="match status" value="1"/>
</dbReference>
<dbReference type="Pfam" id="PF00542">
    <property type="entry name" value="Ribosomal_L12"/>
    <property type="match status" value="1"/>
</dbReference>
<feature type="compositionally biased region" description="Low complexity" evidence="4">
    <location>
        <begin position="108"/>
        <end position="122"/>
    </location>
</feature>
<dbReference type="OrthoDB" id="250175at2759"/>
<dbReference type="GO" id="GO:0003735">
    <property type="term" value="F:structural constituent of ribosome"/>
    <property type="evidence" value="ECO:0007669"/>
    <property type="project" value="InterPro"/>
</dbReference>
<evidence type="ECO:0000313" key="6">
    <source>
        <dbReference type="EMBL" id="MQL84083.1"/>
    </source>
</evidence>
<evidence type="ECO:0000256" key="1">
    <source>
        <dbReference type="ARBA" id="ARBA00007197"/>
    </source>
</evidence>
<comment type="similarity">
    <text evidence="1">Belongs to the bacterial ribosomal protein bL12 family.</text>
</comment>
<feature type="domain" description="Large ribosomal subunit protein bL12 C-terminal" evidence="5">
    <location>
        <begin position="199"/>
        <end position="265"/>
    </location>
</feature>
<dbReference type="GO" id="GO:1990904">
    <property type="term" value="C:ribonucleoprotein complex"/>
    <property type="evidence" value="ECO:0007669"/>
    <property type="project" value="UniProtKB-KW"/>
</dbReference>
<dbReference type="EMBL" id="NMUH01000738">
    <property type="protein sequence ID" value="MQL84083.1"/>
    <property type="molecule type" value="Genomic_DNA"/>
</dbReference>
<comment type="caution">
    <text evidence="6">The sequence shown here is derived from an EMBL/GenBank/DDBJ whole genome shotgun (WGS) entry which is preliminary data.</text>
</comment>
<dbReference type="GO" id="GO:0005840">
    <property type="term" value="C:ribosome"/>
    <property type="evidence" value="ECO:0007669"/>
    <property type="project" value="UniProtKB-KW"/>
</dbReference>
<dbReference type="InterPro" id="IPR000206">
    <property type="entry name" value="Ribosomal_bL12"/>
</dbReference>
<dbReference type="InterPro" id="IPR014719">
    <property type="entry name" value="Ribosomal_bL12_C/ClpS-like"/>
</dbReference>
<accession>A0A843UTD5</accession>
<gene>
    <name evidence="6" type="ORF">Taro_016598</name>
</gene>
<keyword evidence="3" id="KW-0687">Ribonucleoprotein</keyword>
<proteinExistence type="inferred from homology"/>
<evidence type="ECO:0000256" key="4">
    <source>
        <dbReference type="SAM" id="MobiDB-lite"/>
    </source>
</evidence>
<keyword evidence="2" id="KW-0689">Ribosomal protein</keyword>
<evidence type="ECO:0000313" key="7">
    <source>
        <dbReference type="Proteomes" id="UP000652761"/>
    </source>
</evidence>
<dbReference type="HAMAP" id="MF_00368">
    <property type="entry name" value="Ribosomal_bL12"/>
    <property type="match status" value="1"/>
</dbReference>
<evidence type="ECO:0000256" key="3">
    <source>
        <dbReference type="ARBA" id="ARBA00023274"/>
    </source>
</evidence>
<dbReference type="NCBIfam" id="TIGR00855">
    <property type="entry name" value="L12"/>
    <property type="match status" value="1"/>
</dbReference>
<dbReference type="InterPro" id="IPR013823">
    <property type="entry name" value="Ribosomal_bL12_C"/>
</dbReference>
<sequence>MRGGDKRILLPWLPREEVPDLASQNPKSPACLSSIRSIRATATVVCRSSPRARRRPRFFFSAGSFLSDDGKIKKRVSLMRLPVPARAPTTCSLLGLFSPHGSSSRIAPSFAGSSPSSPHYSSGTAAGETQTQKLERIADELLDLNKLERHDYSILFRLKLGLNRWGPAGVAVVATGSGAGSEGAKGAGAAAATVEKSTFDVKLEKFDATTKIKVIKEVRGFTDLGLKEAKDLVEKAPVVVKKQVTKEEAEQIAAKLKEVGATVVLE</sequence>
<dbReference type="Gene3D" id="3.30.1390.10">
    <property type="match status" value="1"/>
</dbReference>
<dbReference type="GO" id="GO:0006412">
    <property type="term" value="P:translation"/>
    <property type="evidence" value="ECO:0007669"/>
    <property type="project" value="InterPro"/>
</dbReference>
<dbReference type="GO" id="GO:0003729">
    <property type="term" value="F:mRNA binding"/>
    <property type="evidence" value="ECO:0007669"/>
    <property type="project" value="TreeGrafter"/>
</dbReference>
<feature type="region of interest" description="Disordered" evidence="4">
    <location>
        <begin position="107"/>
        <end position="129"/>
    </location>
</feature>
<protein>
    <recommendedName>
        <fullName evidence="5">Large ribosomal subunit protein bL12 C-terminal domain-containing protein</fullName>
    </recommendedName>
</protein>
<dbReference type="PANTHER" id="PTHR45987:SF11">
    <property type="entry name" value="OS07G0626100 PROTEIN"/>
    <property type="match status" value="1"/>
</dbReference>
<dbReference type="Proteomes" id="UP000652761">
    <property type="component" value="Unassembled WGS sequence"/>
</dbReference>
<evidence type="ECO:0000256" key="2">
    <source>
        <dbReference type="ARBA" id="ARBA00022980"/>
    </source>
</evidence>
<evidence type="ECO:0000259" key="5">
    <source>
        <dbReference type="Pfam" id="PF00542"/>
    </source>
</evidence>
<name>A0A843UTD5_COLES</name>